<dbReference type="CDD" id="cd16625">
    <property type="entry name" value="RING-HC_RBR_HEL2-like"/>
    <property type="match status" value="1"/>
</dbReference>
<dbReference type="Pfam" id="PF21235">
    <property type="entry name" value="UBA_ARI1"/>
    <property type="match status" value="1"/>
</dbReference>
<feature type="domain" description="RING-type" evidence="12">
    <location>
        <begin position="146"/>
        <end position="360"/>
    </location>
</feature>
<keyword evidence="4" id="KW-0479">Metal-binding</keyword>
<evidence type="ECO:0000259" key="12">
    <source>
        <dbReference type="PROSITE" id="PS51873"/>
    </source>
</evidence>
<evidence type="ECO:0000256" key="4">
    <source>
        <dbReference type="ARBA" id="ARBA00022723"/>
    </source>
</evidence>
<evidence type="ECO:0000256" key="2">
    <source>
        <dbReference type="ARBA" id="ARBA00012251"/>
    </source>
</evidence>
<dbReference type="GO" id="GO:0061630">
    <property type="term" value="F:ubiquitin protein ligase activity"/>
    <property type="evidence" value="ECO:0007669"/>
    <property type="project" value="UniProtKB-EC"/>
</dbReference>
<dbReference type="SUPFAM" id="SSF57850">
    <property type="entry name" value="RING/U-box"/>
    <property type="match status" value="2"/>
</dbReference>
<feature type="domain" description="RING-type" evidence="11">
    <location>
        <begin position="150"/>
        <end position="199"/>
    </location>
</feature>
<evidence type="ECO:0000313" key="13">
    <source>
        <dbReference type="EMBL" id="CDS13488.1"/>
    </source>
</evidence>
<organism evidence="13">
    <name type="scientific">Lichtheimia ramosa</name>
    <dbReference type="NCBI Taxonomy" id="688394"/>
    <lineage>
        <taxon>Eukaryota</taxon>
        <taxon>Fungi</taxon>
        <taxon>Fungi incertae sedis</taxon>
        <taxon>Mucoromycota</taxon>
        <taxon>Mucoromycotina</taxon>
        <taxon>Mucoromycetes</taxon>
        <taxon>Mucorales</taxon>
        <taxon>Lichtheimiaceae</taxon>
        <taxon>Lichtheimia</taxon>
    </lineage>
</organism>
<keyword evidence="7" id="KW-0833">Ubl conjugation pathway</keyword>
<protein>
    <recommendedName>
        <fullName evidence="2">RBR-type E3 ubiquitin transferase</fullName>
        <ecNumber evidence="2">2.3.2.31</ecNumber>
    </recommendedName>
</protein>
<dbReference type="InterPro" id="IPR001841">
    <property type="entry name" value="Znf_RING"/>
</dbReference>
<dbReference type="SMART" id="SM00647">
    <property type="entry name" value="IBR"/>
    <property type="match status" value="2"/>
</dbReference>
<feature type="compositionally biased region" description="Acidic residues" evidence="10">
    <location>
        <begin position="14"/>
        <end position="26"/>
    </location>
</feature>
<dbReference type="PROSITE" id="PS00518">
    <property type="entry name" value="ZF_RING_1"/>
    <property type="match status" value="1"/>
</dbReference>
<dbReference type="InterPro" id="IPR048962">
    <property type="entry name" value="ARIH1-like_UBL"/>
</dbReference>
<dbReference type="InterPro" id="IPR017907">
    <property type="entry name" value="Znf_RING_CS"/>
</dbReference>
<dbReference type="EMBL" id="LK023379">
    <property type="protein sequence ID" value="CDS13488.1"/>
    <property type="molecule type" value="Genomic_DNA"/>
</dbReference>
<dbReference type="SMART" id="SM00184">
    <property type="entry name" value="RING"/>
    <property type="match status" value="2"/>
</dbReference>
<accession>A0A077X2M3</accession>
<dbReference type="CDD" id="cd20356">
    <property type="entry name" value="Rcat_RBR_HHARI-like"/>
    <property type="match status" value="1"/>
</dbReference>
<dbReference type="Pfam" id="PF01485">
    <property type="entry name" value="IBR"/>
    <property type="match status" value="1"/>
</dbReference>
<dbReference type="FunFam" id="1.20.120.1750:FF:000007">
    <property type="entry name" value="RBR-type E3 ubiquitin transferase"/>
    <property type="match status" value="1"/>
</dbReference>
<sequence>MSQCADPADIISIQDDDDDFMDDNSMSEDIFGDSMGDSEEEDDNDDVCFDTEDRREKKAYEVDYVAHNTIHLRRIQNIQIDQVVNILGLATQEAAILLRFFQWNKEKLFERYTDSPEKVLESAGLVDVMEKDQQVAPTLPAKRVKNSFTCEICFDDDPDMETTALSCEHRFCNTCYEHYLRQKIMEEGECRNIQCPQDKCNRIVDEKTVSSLVDEKVKSRYSELLDRTFVDDNGAMKWCPAPDCEYAIECHIPSVSLSSIVPTVECGEGHKFCFGCGLSDHQPCVCSLVKKWLQKCKDDSETANWISAHTKDCPKCQSAIEKNGGCNHMTCRKCRYEFCWVCMGPWSEHRSQYYACNRFDERSATAARENQAKSRASLERYLHYYNRYANHDQSARLDQELYRKTEQKMEEVQQNSDLSWIEVQFLKKAVDTTVECRMTLKWTYAFAFYLDRTHQTAIFEDNQRDLEMATEHLSELLDKPLEPESIAQLRQNVLDKTVYVKHRRDILLEDTLKGLQDGRWTFFVDIE</sequence>
<dbReference type="InterPro" id="IPR018957">
    <property type="entry name" value="Znf_C3HC4_RING-type"/>
</dbReference>
<dbReference type="Gene3D" id="1.20.120.1750">
    <property type="match status" value="1"/>
</dbReference>
<dbReference type="EC" id="2.3.2.31" evidence="2"/>
<evidence type="ECO:0000256" key="3">
    <source>
        <dbReference type="ARBA" id="ARBA00022679"/>
    </source>
</evidence>
<keyword evidence="5" id="KW-0677">Repeat</keyword>
<dbReference type="InterPro" id="IPR002867">
    <property type="entry name" value="IBR_dom"/>
</dbReference>
<proteinExistence type="predicted"/>
<evidence type="ECO:0000256" key="7">
    <source>
        <dbReference type="ARBA" id="ARBA00022786"/>
    </source>
</evidence>
<feature type="compositionally biased region" description="Low complexity" evidence="10">
    <location>
        <begin position="1"/>
        <end position="13"/>
    </location>
</feature>
<dbReference type="CDD" id="cd20346">
    <property type="entry name" value="BRcat_RBR_ANKIB1"/>
    <property type="match status" value="1"/>
</dbReference>
<evidence type="ECO:0000256" key="8">
    <source>
        <dbReference type="ARBA" id="ARBA00022833"/>
    </source>
</evidence>
<reference evidence="13" key="1">
    <citation type="journal article" date="2014" name="Genome Announc.">
        <title>De novo whole-genome sequence and genome annotation of Lichtheimia ramosa.</title>
        <authorList>
            <person name="Linde J."/>
            <person name="Schwartze V."/>
            <person name="Binder U."/>
            <person name="Lass-Florl C."/>
            <person name="Voigt K."/>
            <person name="Horn F."/>
        </authorList>
    </citation>
    <scope>NUCLEOTIDE SEQUENCE</scope>
    <source>
        <strain evidence="13">JMRC FSU:6197</strain>
    </source>
</reference>
<keyword evidence="6 9" id="KW-0863">Zinc-finger</keyword>
<evidence type="ECO:0000256" key="5">
    <source>
        <dbReference type="ARBA" id="ARBA00022737"/>
    </source>
</evidence>
<evidence type="ECO:0000256" key="10">
    <source>
        <dbReference type="SAM" id="MobiDB-lite"/>
    </source>
</evidence>
<evidence type="ECO:0000259" key="11">
    <source>
        <dbReference type="PROSITE" id="PS50089"/>
    </source>
</evidence>
<dbReference type="Gene3D" id="3.30.40.10">
    <property type="entry name" value="Zinc/RING finger domain, C3HC4 (zinc finger)"/>
    <property type="match status" value="1"/>
</dbReference>
<dbReference type="GO" id="GO:0016567">
    <property type="term" value="P:protein ubiquitination"/>
    <property type="evidence" value="ECO:0007669"/>
    <property type="project" value="InterPro"/>
</dbReference>
<keyword evidence="3" id="KW-0808">Transferase</keyword>
<dbReference type="PROSITE" id="PS51873">
    <property type="entry name" value="TRIAD"/>
    <property type="match status" value="1"/>
</dbReference>
<dbReference type="InterPro" id="IPR044066">
    <property type="entry name" value="TRIAD_supradom"/>
</dbReference>
<dbReference type="InterPro" id="IPR045840">
    <property type="entry name" value="Ariadne"/>
</dbReference>
<name>A0A077X2M3_9FUNG</name>
<comment type="catalytic activity">
    <reaction evidence="1">
        <text>[E2 ubiquitin-conjugating enzyme]-S-ubiquitinyl-L-cysteine + [acceptor protein]-L-lysine = [E2 ubiquitin-conjugating enzyme]-L-cysteine + [acceptor protein]-N(6)-ubiquitinyl-L-lysine.</text>
        <dbReference type="EC" id="2.3.2.31"/>
    </reaction>
</comment>
<dbReference type="AlphaFoldDB" id="A0A077X2M3"/>
<feature type="region of interest" description="Disordered" evidence="10">
    <location>
        <begin position="1"/>
        <end position="45"/>
    </location>
</feature>
<dbReference type="FunFam" id="3.30.40.10:FF:000019">
    <property type="entry name" value="RBR-type E3 ubiquitin transferase"/>
    <property type="match status" value="1"/>
</dbReference>
<dbReference type="OrthoDB" id="10009520at2759"/>
<dbReference type="Pfam" id="PF22191">
    <property type="entry name" value="IBR_1"/>
    <property type="match status" value="1"/>
</dbReference>
<gene>
    <name evidence="13" type="ORF">LRAMOSA05664</name>
</gene>
<dbReference type="Pfam" id="PF00097">
    <property type="entry name" value="zf-C3HC4"/>
    <property type="match status" value="1"/>
</dbReference>
<dbReference type="PANTHER" id="PTHR11685">
    <property type="entry name" value="RBR FAMILY RING FINGER AND IBR DOMAIN-CONTAINING"/>
    <property type="match status" value="1"/>
</dbReference>
<evidence type="ECO:0000256" key="6">
    <source>
        <dbReference type="ARBA" id="ARBA00022771"/>
    </source>
</evidence>
<evidence type="ECO:0000256" key="9">
    <source>
        <dbReference type="PROSITE-ProRule" id="PRU00175"/>
    </source>
</evidence>
<feature type="compositionally biased region" description="Acidic residues" evidence="10">
    <location>
        <begin position="36"/>
        <end position="45"/>
    </location>
</feature>
<dbReference type="GO" id="GO:0008270">
    <property type="term" value="F:zinc ion binding"/>
    <property type="evidence" value="ECO:0007669"/>
    <property type="project" value="UniProtKB-KW"/>
</dbReference>
<dbReference type="InterPro" id="IPR013083">
    <property type="entry name" value="Znf_RING/FYVE/PHD"/>
</dbReference>
<evidence type="ECO:0000256" key="1">
    <source>
        <dbReference type="ARBA" id="ARBA00001798"/>
    </source>
</evidence>
<dbReference type="PROSITE" id="PS50089">
    <property type="entry name" value="ZF_RING_2"/>
    <property type="match status" value="1"/>
</dbReference>
<dbReference type="Pfam" id="PF19422">
    <property type="entry name" value="Ariadne"/>
    <property type="match status" value="1"/>
</dbReference>
<dbReference type="InterPro" id="IPR031127">
    <property type="entry name" value="E3_UB_ligase_RBR"/>
</dbReference>
<keyword evidence="8" id="KW-0862">Zinc</keyword>